<gene>
    <name evidence="1" type="ORF">FAA97_01405</name>
</gene>
<accession>A0A4S8P4B5</accession>
<organism evidence="1 2">
    <name type="scientific">Peteryoungia ipomoeae</name>
    <dbReference type="NCBI Taxonomy" id="1210932"/>
    <lineage>
        <taxon>Bacteria</taxon>
        <taxon>Pseudomonadati</taxon>
        <taxon>Pseudomonadota</taxon>
        <taxon>Alphaproteobacteria</taxon>
        <taxon>Hyphomicrobiales</taxon>
        <taxon>Rhizobiaceae</taxon>
        <taxon>Peteryoungia</taxon>
    </lineage>
</organism>
<protein>
    <submittedName>
        <fullName evidence="1">Uncharacterized protein</fullName>
    </submittedName>
</protein>
<evidence type="ECO:0000313" key="1">
    <source>
        <dbReference type="EMBL" id="THV24897.1"/>
    </source>
</evidence>
<dbReference type="OrthoDB" id="100177at2"/>
<name>A0A4S8P4B5_9HYPH</name>
<dbReference type="EMBL" id="STGV01000001">
    <property type="protein sequence ID" value="THV24897.1"/>
    <property type="molecule type" value="Genomic_DNA"/>
</dbReference>
<dbReference type="Proteomes" id="UP000308828">
    <property type="component" value="Unassembled WGS sequence"/>
</dbReference>
<comment type="caution">
    <text evidence="1">The sequence shown here is derived from an EMBL/GenBank/DDBJ whole genome shotgun (WGS) entry which is preliminary data.</text>
</comment>
<dbReference type="RefSeq" id="WP_136596744.1">
    <property type="nucleotide sequence ID" value="NZ_STGV01000001.1"/>
</dbReference>
<sequence>MRKGVDRQTVADALTRVLTSRTFARSERLRAFLKFVVEMEQVGLGHQLKGYTIGIDVFSRGEGFDPGTDPLVRVQAGKLRKLLNQFYADEGIDEPLRIRIPLGGYVPVYEEASSHTTHAARGTESHLRAEGVGWSAQIDHLASSDLPRIAIIDRSTGDRKAAIFMHSLLGERNTPVIMEPPLSGRSRLSDTRPDATLHFEIYLDVFDRDPDCLDISIVHPATGSTLSRSQLRQDEADDAMDIALAAHQFAAAALTIPGLVYRFSRKRKIASPLMRCLEATYRYQIEQTEEALSQARDHQNMWSSMRTSHGVITEIPRLIALAYLAN</sequence>
<reference evidence="1 2" key="1">
    <citation type="submission" date="2019-04" db="EMBL/GenBank/DDBJ databases">
        <title>Genome sequence of strain shin9-1.</title>
        <authorList>
            <person name="Gao J."/>
            <person name="Sun J."/>
        </authorList>
    </citation>
    <scope>NUCLEOTIDE SEQUENCE [LARGE SCALE GENOMIC DNA]</scope>
    <source>
        <strain evidence="2">shin9-1</strain>
    </source>
</reference>
<proteinExistence type="predicted"/>
<keyword evidence="2" id="KW-1185">Reference proteome</keyword>
<dbReference type="AlphaFoldDB" id="A0A4S8P4B5"/>
<evidence type="ECO:0000313" key="2">
    <source>
        <dbReference type="Proteomes" id="UP000308828"/>
    </source>
</evidence>